<dbReference type="SUPFAM" id="SSF75304">
    <property type="entry name" value="Amidase signature (AS) enzymes"/>
    <property type="match status" value="1"/>
</dbReference>
<comment type="caution">
    <text evidence="2">The sequence shown here is derived from an EMBL/GenBank/DDBJ whole genome shotgun (WGS) entry which is preliminary data.</text>
</comment>
<feature type="domain" description="Amidase" evidence="1">
    <location>
        <begin position="33"/>
        <end position="474"/>
    </location>
</feature>
<proteinExistence type="predicted"/>
<sequence>MSPSTQPLDSISNILQALKEGDATVSEVLARHETAIDQLDRNGPVLNSVLALAPERQEQARDLELKGPGSDRPLFGAPILIKDNLITAGSLPTTGGSLALAEWRPNEDAPAVAGLRKAGALVFGKTNLSEWANFRSTRSTSGWSSIGGQIRNPYVLDRNPSGSSSGSAVAVSAGLCVGAVGTETDGSITSPASTNGIVGVKPTVGLVSRRGIIPISHRQDTAGPMTRSVRDAALMLSVMAGPDPDDPATERIPEDFDVQLERHLGAVDLTGMRIGAMATPNWLAPQAEPVYAAAQKLLRQLGARLVEGLETDVADWGAQEQLALKTEFRMGLEFFLAQQKVEPPFRTLDALIEFNRRHADDVMPLFGQELFLDAARTDPADPAYAQAVEDLARLCRDGYLLHLLDGHNLDAVVAPTCNPATVVDHLHGTRMLGSFFSPAAVAGFPHVTVPMGLVRHLPISLSFVGRPFSEPMLLRVADCFERNLDLSIEPQFIDTLEAWPQSAGQG</sequence>
<dbReference type="InterPro" id="IPR023631">
    <property type="entry name" value="Amidase_dom"/>
</dbReference>
<dbReference type="GO" id="GO:0004040">
    <property type="term" value="F:amidase activity"/>
    <property type="evidence" value="ECO:0007669"/>
    <property type="project" value="UniProtKB-EC"/>
</dbReference>
<dbReference type="PANTHER" id="PTHR42678:SF34">
    <property type="entry name" value="OS04G0183300 PROTEIN"/>
    <property type="match status" value="1"/>
</dbReference>
<keyword evidence="2" id="KW-0378">Hydrolase</keyword>
<evidence type="ECO:0000313" key="2">
    <source>
        <dbReference type="EMBL" id="MYD91399.1"/>
    </source>
</evidence>
<gene>
    <name evidence="2" type="ORF">F4Y08_13855</name>
</gene>
<organism evidence="2">
    <name type="scientific">Caldilineaceae bacterium SB0662_bin_9</name>
    <dbReference type="NCBI Taxonomy" id="2605258"/>
    <lineage>
        <taxon>Bacteria</taxon>
        <taxon>Bacillati</taxon>
        <taxon>Chloroflexota</taxon>
        <taxon>Caldilineae</taxon>
        <taxon>Caldilineales</taxon>
        <taxon>Caldilineaceae</taxon>
    </lineage>
</organism>
<dbReference type="Gene3D" id="3.90.1300.10">
    <property type="entry name" value="Amidase signature (AS) domain"/>
    <property type="match status" value="1"/>
</dbReference>
<name>A0A6B1DUK2_9CHLR</name>
<dbReference type="EC" id="3.5.1.4" evidence="2"/>
<evidence type="ECO:0000259" key="1">
    <source>
        <dbReference type="Pfam" id="PF01425"/>
    </source>
</evidence>
<reference evidence="2" key="1">
    <citation type="submission" date="2019-09" db="EMBL/GenBank/DDBJ databases">
        <title>Characterisation of the sponge microbiome using genome-centric metagenomics.</title>
        <authorList>
            <person name="Engelberts J.P."/>
            <person name="Robbins S.J."/>
            <person name="De Goeij J.M."/>
            <person name="Aranda M."/>
            <person name="Bell S.C."/>
            <person name="Webster N.S."/>
        </authorList>
    </citation>
    <scope>NUCLEOTIDE SEQUENCE</scope>
    <source>
        <strain evidence="2">SB0662_bin_9</strain>
    </source>
</reference>
<accession>A0A6B1DUK2</accession>
<dbReference type="AlphaFoldDB" id="A0A6B1DUK2"/>
<protein>
    <submittedName>
        <fullName evidence="2">Amidase</fullName>
        <ecNumber evidence="2">3.5.1.4</ecNumber>
    </submittedName>
</protein>
<dbReference type="InterPro" id="IPR036928">
    <property type="entry name" value="AS_sf"/>
</dbReference>
<dbReference type="Pfam" id="PF01425">
    <property type="entry name" value="Amidase"/>
    <property type="match status" value="1"/>
</dbReference>
<dbReference type="NCBIfam" id="NF006006">
    <property type="entry name" value="PRK08137.1"/>
    <property type="match status" value="1"/>
</dbReference>
<dbReference type="EMBL" id="VXPY01000094">
    <property type="protein sequence ID" value="MYD91399.1"/>
    <property type="molecule type" value="Genomic_DNA"/>
</dbReference>
<dbReference type="PANTHER" id="PTHR42678">
    <property type="entry name" value="AMIDASE"/>
    <property type="match status" value="1"/>
</dbReference>